<keyword evidence="3" id="KW-0282">Flagellum</keyword>
<dbReference type="GO" id="GO:0003352">
    <property type="term" value="P:regulation of cilium movement"/>
    <property type="evidence" value="ECO:0007669"/>
    <property type="project" value="TreeGrafter"/>
</dbReference>
<evidence type="ECO:0000259" key="14">
    <source>
        <dbReference type="Pfam" id="PF14772"/>
    </source>
</evidence>
<dbReference type="Pfam" id="PF14772">
    <property type="entry name" value="NYD-SP28"/>
    <property type="match status" value="1"/>
</dbReference>
<dbReference type="InterPro" id="IPR039750">
    <property type="entry name" value="DRC1/DRC2"/>
</dbReference>
<dbReference type="GO" id="GO:0060285">
    <property type="term" value="P:cilium-dependent cell motility"/>
    <property type="evidence" value="ECO:0007669"/>
    <property type="project" value="TreeGrafter"/>
</dbReference>
<keyword evidence="4 13" id="KW-0175">Coiled coil</keyword>
<evidence type="ECO:0000256" key="6">
    <source>
        <dbReference type="ARBA" id="ARBA00023212"/>
    </source>
</evidence>
<dbReference type="InterPro" id="IPR039505">
    <property type="entry name" value="DRC1/2_N"/>
</dbReference>
<comment type="subcellular location">
    <subcellularLocation>
        <location evidence="1">Cytoplasm</location>
        <location evidence="1">Cytoskeleton</location>
        <location evidence="1">Flagellum axoneme</location>
    </subcellularLocation>
    <subcellularLocation>
        <location evidence="8">Cytoplasm</location>
        <location evidence="8">Cytoskeleton</location>
        <location evidence="8">Flagellum basal body</location>
    </subcellularLocation>
</comment>
<organism evidence="15 16">
    <name type="scientific">Henosepilachna vigintioctopunctata</name>
    <dbReference type="NCBI Taxonomy" id="420089"/>
    <lineage>
        <taxon>Eukaryota</taxon>
        <taxon>Metazoa</taxon>
        <taxon>Ecdysozoa</taxon>
        <taxon>Arthropoda</taxon>
        <taxon>Hexapoda</taxon>
        <taxon>Insecta</taxon>
        <taxon>Pterygota</taxon>
        <taxon>Neoptera</taxon>
        <taxon>Endopterygota</taxon>
        <taxon>Coleoptera</taxon>
        <taxon>Polyphaga</taxon>
        <taxon>Cucujiformia</taxon>
        <taxon>Coccinelloidea</taxon>
        <taxon>Coccinellidae</taxon>
        <taxon>Epilachninae</taxon>
        <taxon>Epilachnini</taxon>
        <taxon>Henosepilachna</taxon>
    </lineage>
</organism>
<keyword evidence="2" id="KW-0963">Cytoplasm</keyword>
<keyword evidence="5" id="KW-0969">Cilium</keyword>
<comment type="caution">
    <text evidence="15">The sequence shown here is derived from an EMBL/GenBank/DDBJ whole genome shotgun (WGS) entry which is preliminary data.</text>
</comment>
<dbReference type="GO" id="GO:0070286">
    <property type="term" value="P:axonemal dynein complex assembly"/>
    <property type="evidence" value="ECO:0007669"/>
    <property type="project" value="InterPro"/>
</dbReference>
<proteinExistence type="inferred from homology"/>
<evidence type="ECO:0000256" key="8">
    <source>
        <dbReference type="ARBA" id="ARBA00037841"/>
    </source>
</evidence>
<evidence type="ECO:0000313" key="16">
    <source>
        <dbReference type="Proteomes" id="UP001431783"/>
    </source>
</evidence>
<sequence>MDPELIPQDIQNSQELALIKKKIRLEKKKQKKLERKERLLEKKKILLKDYLAREIKYGQHNLRKYQAEWEKLLKTIALPRQIEEVELAQQNFERIMDIKDYVISCLMDKLHWDEDYYLWCLTAHISKIDDIIARFHNQLEDFRNDYNKQIEFLSDKENEFITTMDNITTSRINDLKIILYGLAYQDKTEEMNMRAEYSAKVDAELDRQEVMLFQPRIEFEGMLRFLWEAKNEIFQTYDMKVKTWRSDYEEKRLANENFEKMSSRQLKKIEWLSKTIKQLRSYRNDAMQLELEDLKFISNHFREAYLRLKQQLTADLKIDKRRHEMLVWISEKTYSEMKKILYLGRNLINLLQYCKKLETADEKIRPYQIFLKRNEEDNKEYLFLFWQKMGKADASRSALEEEKMVLKLENNYLREHMEDLCVCSSCPKLPPIYRKEGPFIFRQGTATMKKIDLKFCARRR</sequence>
<evidence type="ECO:0000256" key="3">
    <source>
        <dbReference type="ARBA" id="ARBA00022846"/>
    </source>
</evidence>
<dbReference type="PANTHER" id="PTHR21625">
    <property type="entry name" value="NYD-SP28 PROTEIN"/>
    <property type="match status" value="1"/>
</dbReference>
<keyword evidence="16" id="KW-1185">Reference proteome</keyword>
<name>A0AAW1UI13_9CUCU</name>
<evidence type="ECO:0000256" key="2">
    <source>
        <dbReference type="ARBA" id="ARBA00022490"/>
    </source>
</evidence>
<accession>A0AAW1UI13</accession>
<evidence type="ECO:0000256" key="10">
    <source>
        <dbReference type="ARBA" id="ARBA00040899"/>
    </source>
</evidence>
<evidence type="ECO:0000256" key="1">
    <source>
        <dbReference type="ARBA" id="ARBA00004611"/>
    </source>
</evidence>
<keyword evidence="6" id="KW-0206">Cytoskeleton</keyword>
<evidence type="ECO:0000256" key="5">
    <source>
        <dbReference type="ARBA" id="ARBA00023069"/>
    </source>
</evidence>
<comment type="function">
    <text evidence="12">Component of the nexin-dynein regulatory complex (N-DRC), a key regulator of ciliary/flagellar motility which maintains the alignment and integrity of the distal axoneme and regulates microtubule sliding in motile axonemes. Plays a critical role in the assembly of N-DRC and also stabilizes the assembly of multiple inner dynein arms and radial spokes. Coassembles with DRC1 to form a central scaffold needed for assembly of the N-DRC and its attachment to the outer doublet microtubules.</text>
</comment>
<dbReference type="AlphaFoldDB" id="A0AAW1UI13"/>
<dbReference type="PANTHER" id="PTHR21625:SF0">
    <property type="entry name" value="DYNEIN REGULATORY COMPLEX SUBUNIT 2"/>
    <property type="match status" value="1"/>
</dbReference>
<feature type="domain" description="Dynein regulatory complex protein 1/2 N-terminal" evidence="14">
    <location>
        <begin position="30"/>
        <end position="126"/>
    </location>
</feature>
<dbReference type="Proteomes" id="UP001431783">
    <property type="component" value="Unassembled WGS sequence"/>
</dbReference>
<evidence type="ECO:0000256" key="4">
    <source>
        <dbReference type="ARBA" id="ARBA00023054"/>
    </source>
</evidence>
<dbReference type="EMBL" id="JARQZJ010000064">
    <property type="protein sequence ID" value="KAK9880158.1"/>
    <property type="molecule type" value="Genomic_DNA"/>
</dbReference>
<feature type="coiled-coil region" evidence="13">
    <location>
        <begin position="16"/>
        <end position="53"/>
    </location>
</feature>
<comment type="similarity">
    <text evidence="9">Belongs to the DRC2 family.</text>
</comment>
<protein>
    <recommendedName>
        <fullName evidence="10">Dynein regulatory complex subunit 2</fullName>
    </recommendedName>
    <alternativeName>
        <fullName evidence="11">Coiled-coil domain-containing protein 65</fullName>
    </alternativeName>
</protein>
<evidence type="ECO:0000256" key="13">
    <source>
        <dbReference type="SAM" id="Coils"/>
    </source>
</evidence>
<keyword evidence="7" id="KW-0966">Cell projection</keyword>
<gene>
    <name evidence="15" type="ORF">WA026_010030</name>
</gene>
<evidence type="ECO:0000256" key="7">
    <source>
        <dbReference type="ARBA" id="ARBA00023273"/>
    </source>
</evidence>
<reference evidence="15 16" key="1">
    <citation type="submission" date="2023-03" db="EMBL/GenBank/DDBJ databases">
        <title>Genome insight into feeding habits of ladybird beetles.</title>
        <authorList>
            <person name="Li H.-S."/>
            <person name="Huang Y.-H."/>
            <person name="Pang H."/>
        </authorList>
    </citation>
    <scope>NUCLEOTIDE SEQUENCE [LARGE SCALE GENOMIC DNA]</scope>
    <source>
        <strain evidence="15">SYSU_2023b</strain>
        <tissue evidence="15">Whole body</tissue>
    </source>
</reference>
<evidence type="ECO:0000256" key="12">
    <source>
        <dbReference type="ARBA" id="ARBA00045865"/>
    </source>
</evidence>
<dbReference type="GO" id="GO:0005858">
    <property type="term" value="C:axonemal dynein complex"/>
    <property type="evidence" value="ECO:0007669"/>
    <property type="project" value="InterPro"/>
</dbReference>
<evidence type="ECO:0000313" key="15">
    <source>
        <dbReference type="EMBL" id="KAK9880158.1"/>
    </source>
</evidence>
<evidence type="ECO:0000256" key="11">
    <source>
        <dbReference type="ARBA" id="ARBA00041517"/>
    </source>
</evidence>
<evidence type="ECO:0000256" key="9">
    <source>
        <dbReference type="ARBA" id="ARBA00038424"/>
    </source>
</evidence>